<dbReference type="Proteomes" id="UP001202328">
    <property type="component" value="Unassembled WGS sequence"/>
</dbReference>
<evidence type="ECO:0000313" key="3">
    <source>
        <dbReference type="Proteomes" id="UP001202328"/>
    </source>
</evidence>
<reference evidence="2" key="1">
    <citation type="submission" date="2022-04" db="EMBL/GenBank/DDBJ databases">
        <title>A functionally conserved STORR gene fusion in Papaver species that diverged 16.8 million years ago.</title>
        <authorList>
            <person name="Catania T."/>
        </authorList>
    </citation>
    <scope>NUCLEOTIDE SEQUENCE</scope>
    <source>
        <strain evidence="2">S-188037</strain>
    </source>
</reference>
<dbReference type="InterPro" id="IPR033979">
    <property type="entry name" value="MINDY_domain"/>
</dbReference>
<dbReference type="InterPro" id="IPR007518">
    <property type="entry name" value="MINDY"/>
</dbReference>
<evidence type="ECO:0000259" key="1">
    <source>
        <dbReference type="Pfam" id="PF04424"/>
    </source>
</evidence>
<evidence type="ECO:0000313" key="2">
    <source>
        <dbReference type="EMBL" id="KAI3869818.1"/>
    </source>
</evidence>
<dbReference type="GO" id="GO:1990380">
    <property type="term" value="F:K48-linked deubiquitinase activity"/>
    <property type="evidence" value="ECO:0007669"/>
    <property type="project" value="InterPro"/>
</dbReference>
<organism evidence="2 3">
    <name type="scientific">Papaver atlanticum</name>
    <dbReference type="NCBI Taxonomy" id="357466"/>
    <lineage>
        <taxon>Eukaryota</taxon>
        <taxon>Viridiplantae</taxon>
        <taxon>Streptophyta</taxon>
        <taxon>Embryophyta</taxon>
        <taxon>Tracheophyta</taxon>
        <taxon>Spermatophyta</taxon>
        <taxon>Magnoliopsida</taxon>
        <taxon>Ranunculales</taxon>
        <taxon>Papaveraceae</taxon>
        <taxon>Papaveroideae</taxon>
        <taxon>Papaver</taxon>
    </lineage>
</organism>
<comment type="caution">
    <text evidence="2">The sequence shown here is derived from an EMBL/GenBank/DDBJ whole genome shotgun (WGS) entry which is preliminary data.</text>
</comment>
<feature type="domain" description="MINDY deubiquitinase" evidence="1">
    <location>
        <begin position="4"/>
        <end position="83"/>
    </location>
</feature>
<gene>
    <name evidence="2" type="ORF">MKW98_030999</name>
</gene>
<dbReference type="PANTHER" id="PTHR18063">
    <property type="entry name" value="NF-E2 INDUCIBLE PROTEIN"/>
    <property type="match status" value="1"/>
</dbReference>
<dbReference type="EMBL" id="JAJJMB010013238">
    <property type="protein sequence ID" value="KAI3869818.1"/>
    <property type="molecule type" value="Genomic_DNA"/>
</dbReference>
<dbReference type="GO" id="GO:0004843">
    <property type="term" value="F:cysteine-type deubiquitinase activity"/>
    <property type="evidence" value="ECO:0007669"/>
    <property type="project" value="InterPro"/>
</dbReference>
<dbReference type="PANTHER" id="PTHR18063:SF6">
    <property type="entry name" value="UBIQUITIN CARBOXYL-TERMINAL HYDROLASE"/>
    <property type="match status" value="1"/>
</dbReference>
<keyword evidence="3" id="KW-1185">Reference proteome</keyword>
<dbReference type="GO" id="GO:0071108">
    <property type="term" value="P:protein K48-linked deubiquitination"/>
    <property type="evidence" value="ECO:0007669"/>
    <property type="project" value="TreeGrafter"/>
</dbReference>
<dbReference type="Pfam" id="PF04424">
    <property type="entry name" value="MINDY_DUB"/>
    <property type="match status" value="1"/>
</dbReference>
<dbReference type="GO" id="GO:0071944">
    <property type="term" value="C:cell periphery"/>
    <property type="evidence" value="ECO:0007669"/>
    <property type="project" value="TreeGrafter"/>
</dbReference>
<proteinExistence type="predicted"/>
<protein>
    <recommendedName>
        <fullName evidence="1">MINDY deubiquitinase domain-containing protein</fullName>
    </recommendedName>
</protein>
<name>A0AAD4XA85_9MAGN</name>
<dbReference type="GO" id="GO:0016807">
    <property type="term" value="F:cysteine-type carboxypeptidase activity"/>
    <property type="evidence" value="ECO:0007669"/>
    <property type="project" value="TreeGrafter"/>
</dbReference>
<dbReference type="GO" id="GO:0005829">
    <property type="term" value="C:cytosol"/>
    <property type="evidence" value="ECO:0007669"/>
    <property type="project" value="TreeGrafter"/>
</dbReference>
<sequence>MLSLDLGLGFLSTLNLTNTPELGVFRLLVLPLYHGWMVDPQDSDTAKSFESKPYNALLEEVASYYARNAGGEEKNVLQEDCGDHQKGKGDLEEEEALLNTLELCSIIPGTIISHTSAHSADHRLFHNTRSGVQLEPSLSQDSSAFSSCYTSRLSQ</sequence>
<dbReference type="AlphaFoldDB" id="A0AAD4XA85"/>
<accession>A0AAD4XA85</accession>